<dbReference type="Pfam" id="PF00241">
    <property type="entry name" value="Cofilin_ADF"/>
    <property type="match status" value="1"/>
</dbReference>
<dbReference type="InterPro" id="IPR017904">
    <property type="entry name" value="ADF/Cofilin"/>
</dbReference>
<dbReference type="PROSITE" id="PS51263">
    <property type="entry name" value="ADF_H"/>
    <property type="match status" value="1"/>
</dbReference>
<dbReference type="SUPFAM" id="SSF55753">
    <property type="entry name" value="Actin depolymerizing proteins"/>
    <property type="match status" value="1"/>
</dbReference>
<protein>
    <submittedName>
        <fullName evidence="4">Oidioi.mRNA.OKI2018_I69.PAR.g9260.t1.cds</fullName>
    </submittedName>
</protein>
<keyword evidence="2" id="KW-0009">Actin-binding</keyword>
<evidence type="ECO:0000313" key="4">
    <source>
        <dbReference type="EMBL" id="CAG5079470.1"/>
    </source>
</evidence>
<evidence type="ECO:0000313" key="5">
    <source>
        <dbReference type="Proteomes" id="UP001158576"/>
    </source>
</evidence>
<organism evidence="4 5">
    <name type="scientific">Oikopleura dioica</name>
    <name type="common">Tunicate</name>
    <dbReference type="NCBI Taxonomy" id="34765"/>
    <lineage>
        <taxon>Eukaryota</taxon>
        <taxon>Metazoa</taxon>
        <taxon>Chordata</taxon>
        <taxon>Tunicata</taxon>
        <taxon>Appendicularia</taxon>
        <taxon>Copelata</taxon>
        <taxon>Oikopleuridae</taxon>
        <taxon>Oikopleura</taxon>
    </lineage>
</organism>
<dbReference type="SMART" id="SM00102">
    <property type="entry name" value="ADF"/>
    <property type="match status" value="1"/>
</dbReference>
<evidence type="ECO:0000256" key="2">
    <source>
        <dbReference type="ARBA" id="ARBA00023203"/>
    </source>
</evidence>
<dbReference type="Gene3D" id="3.40.20.10">
    <property type="entry name" value="Severin"/>
    <property type="match status" value="1"/>
</dbReference>
<proteinExistence type="inferred from homology"/>
<dbReference type="Proteomes" id="UP001158576">
    <property type="component" value="Chromosome PAR"/>
</dbReference>
<evidence type="ECO:0000259" key="3">
    <source>
        <dbReference type="PROSITE" id="PS51263"/>
    </source>
</evidence>
<dbReference type="InterPro" id="IPR002108">
    <property type="entry name" value="ADF-H"/>
</dbReference>
<dbReference type="PANTHER" id="PTHR11913">
    <property type="entry name" value="COFILIN-RELATED"/>
    <property type="match status" value="1"/>
</dbReference>
<gene>
    <name evidence="4" type="ORF">OKIOD_LOCUS818</name>
</gene>
<name>A0ABN7RQP5_OIKDI</name>
<evidence type="ECO:0000256" key="1">
    <source>
        <dbReference type="ARBA" id="ARBA00006844"/>
    </source>
</evidence>
<feature type="domain" description="ADF-H" evidence="3">
    <location>
        <begin position="5"/>
        <end position="147"/>
    </location>
</feature>
<sequence length="159" mass="18965">MTKIQGMIFSPVLEQAWKDIKAKKIKGFSMKLSEDLKSIEVDRTVGFEDNSWRELTDSLPESDVRYILYNFTYKRSIEYKVDNDCITHEKWAFLKWLPSGVPVKRKMMFSMASKPLNQDFFRTRFPWEFQCSDKDEISAESLTEELKKDKKYQQTVEIY</sequence>
<accession>A0ABN7RQP5</accession>
<dbReference type="InterPro" id="IPR029006">
    <property type="entry name" value="ADF-H/Gelsolin-like_dom_sf"/>
</dbReference>
<dbReference type="EMBL" id="OU015568">
    <property type="protein sequence ID" value="CAG5079470.1"/>
    <property type="molecule type" value="Genomic_DNA"/>
</dbReference>
<keyword evidence="5" id="KW-1185">Reference proteome</keyword>
<reference evidence="4 5" key="1">
    <citation type="submission" date="2021-04" db="EMBL/GenBank/DDBJ databases">
        <authorList>
            <person name="Bliznina A."/>
        </authorList>
    </citation>
    <scope>NUCLEOTIDE SEQUENCE [LARGE SCALE GENOMIC DNA]</scope>
</reference>
<comment type="similarity">
    <text evidence="1">Belongs to the actin-binding proteins ADF family.</text>
</comment>